<name>X0U2T1_9ZZZZ</name>
<dbReference type="Pfam" id="PF13336">
    <property type="entry name" value="AcetylCoA_hyd_C"/>
    <property type="match status" value="1"/>
</dbReference>
<dbReference type="PANTHER" id="PTHR21432:SF20">
    <property type="entry name" value="ACETYL-COA HYDROLASE"/>
    <property type="match status" value="1"/>
</dbReference>
<dbReference type="InterPro" id="IPR038460">
    <property type="entry name" value="AcetylCoA_hyd_C_sf"/>
</dbReference>
<evidence type="ECO:0000259" key="3">
    <source>
        <dbReference type="Pfam" id="PF02550"/>
    </source>
</evidence>
<dbReference type="AlphaFoldDB" id="X0U2T1"/>
<dbReference type="Pfam" id="PF02550">
    <property type="entry name" value="AcetylCoA_hydro"/>
    <property type="match status" value="1"/>
</dbReference>
<accession>X0U2T1</accession>
<keyword evidence="2" id="KW-0808">Transferase</keyword>
<dbReference type="PANTHER" id="PTHR21432">
    <property type="entry name" value="ACETYL-COA HYDROLASE-RELATED"/>
    <property type="match status" value="1"/>
</dbReference>
<feature type="non-terminal residue" evidence="5">
    <location>
        <position position="1"/>
    </location>
</feature>
<dbReference type="InterPro" id="IPR026888">
    <property type="entry name" value="AcetylCoA_hyd_C"/>
</dbReference>
<organism evidence="5">
    <name type="scientific">marine sediment metagenome</name>
    <dbReference type="NCBI Taxonomy" id="412755"/>
    <lineage>
        <taxon>unclassified sequences</taxon>
        <taxon>metagenomes</taxon>
        <taxon>ecological metagenomes</taxon>
    </lineage>
</organism>
<dbReference type="SUPFAM" id="SSF100950">
    <property type="entry name" value="NagB/RpiA/CoA transferase-like"/>
    <property type="match status" value="2"/>
</dbReference>
<evidence type="ECO:0000256" key="2">
    <source>
        <dbReference type="ARBA" id="ARBA00022679"/>
    </source>
</evidence>
<evidence type="ECO:0000313" key="5">
    <source>
        <dbReference type="EMBL" id="GAG00079.1"/>
    </source>
</evidence>
<evidence type="ECO:0000259" key="4">
    <source>
        <dbReference type="Pfam" id="PF13336"/>
    </source>
</evidence>
<comment type="similarity">
    <text evidence="1">Belongs to the acetyl-CoA hydrolase/transferase family.</text>
</comment>
<dbReference type="InterPro" id="IPR003702">
    <property type="entry name" value="ActCoA_hydro_N"/>
</dbReference>
<dbReference type="EMBL" id="BARS01027633">
    <property type="protein sequence ID" value="GAG00079.1"/>
    <property type="molecule type" value="Genomic_DNA"/>
</dbReference>
<reference evidence="5" key="1">
    <citation type="journal article" date="2014" name="Front. Microbiol.">
        <title>High frequency of phylogenetically diverse reductive dehalogenase-homologous genes in deep subseafloor sedimentary metagenomes.</title>
        <authorList>
            <person name="Kawai M."/>
            <person name="Futagami T."/>
            <person name="Toyoda A."/>
            <person name="Takaki Y."/>
            <person name="Nishi S."/>
            <person name="Hori S."/>
            <person name="Arai W."/>
            <person name="Tsubouchi T."/>
            <person name="Morono Y."/>
            <person name="Uchiyama I."/>
            <person name="Ito T."/>
            <person name="Fujiyama A."/>
            <person name="Inagaki F."/>
            <person name="Takami H."/>
        </authorList>
    </citation>
    <scope>NUCLEOTIDE SEQUENCE</scope>
    <source>
        <strain evidence="5">Expedition CK06-06</strain>
    </source>
</reference>
<sequence length="266" mass="28663">EPVIPDILLTEVSPPDEKGFCSFGQSLWNKRQQVKEAKLVIAEVNENLIRTFGDNFVHVSELDYLVEHTPSSRQLGAGSLAGRKLEEPPPYLKRIAENVSQLIKDGDTIQIGVGRTTEPLTRLGMLNGKNDIGYHSEATPPGIISLVRQGIITGKRKTLNPGKVVVTSLGGGSREEMEWASNNPLFWLVDVGYLEDPRVIAAHDNMVTINNALTMDLTGQITAESVGPRVISSAGGQIAFVVGAWLSKGGRAITVLPSTARDGTVS</sequence>
<evidence type="ECO:0000256" key="1">
    <source>
        <dbReference type="ARBA" id="ARBA00009632"/>
    </source>
</evidence>
<dbReference type="GO" id="GO:0006083">
    <property type="term" value="P:acetate metabolic process"/>
    <property type="evidence" value="ECO:0007669"/>
    <property type="project" value="InterPro"/>
</dbReference>
<gene>
    <name evidence="5" type="ORF">S01H1_43378</name>
</gene>
<feature type="domain" description="Acetyl-CoA hydrolase/transferase C-terminal" evidence="4">
    <location>
        <begin position="172"/>
        <end position="266"/>
    </location>
</feature>
<dbReference type="Gene3D" id="3.40.1080.10">
    <property type="entry name" value="Glutaconate Coenzyme A-transferase"/>
    <property type="match status" value="1"/>
</dbReference>
<dbReference type="InterPro" id="IPR037171">
    <property type="entry name" value="NagB/RpiA_transferase-like"/>
</dbReference>
<protein>
    <submittedName>
        <fullName evidence="5">Uncharacterized protein</fullName>
    </submittedName>
</protein>
<proteinExistence type="inferred from homology"/>
<feature type="domain" description="Acetyl-CoA hydrolase/transferase N-terminal" evidence="3">
    <location>
        <begin position="6"/>
        <end position="69"/>
    </location>
</feature>
<feature type="non-terminal residue" evidence="5">
    <location>
        <position position="266"/>
    </location>
</feature>
<dbReference type="Gene3D" id="3.30.750.70">
    <property type="entry name" value="4-hydroxybutyrate coenzyme like domains"/>
    <property type="match status" value="1"/>
</dbReference>
<dbReference type="Gene3D" id="3.40.1080.20">
    <property type="entry name" value="Acetyl-CoA hydrolase/transferase C-terminal domain"/>
    <property type="match status" value="1"/>
</dbReference>
<comment type="caution">
    <text evidence="5">The sequence shown here is derived from an EMBL/GenBank/DDBJ whole genome shotgun (WGS) entry which is preliminary data.</text>
</comment>
<dbReference type="InterPro" id="IPR046433">
    <property type="entry name" value="ActCoA_hydro"/>
</dbReference>
<dbReference type="GO" id="GO:0008775">
    <property type="term" value="F:acetate CoA-transferase activity"/>
    <property type="evidence" value="ECO:0007669"/>
    <property type="project" value="InterPro"/>
</dbReference>